<comment type="caution">
    <text evidence="1">The sequence shown here is derived from an EMBL/GenBank/DDBJ whole genome shotgun (WGS) entry which is preliminary data.</text>
</comment>
<name>A0ABS0ND70_9NEIS</name>
<proteinExistence type="predicted"/>
<evidence type="ECO:0000313" key="2">
    <source>
        <dbReference type="Proteomes" id="UP000768471"/>
    </source>
</evidence>
<reference evidence="1 2" key="1">
    <citation type="submission" date="2020-09" db="EMBL/GenBank/DDBJ databases">
        <title>Eikenella S3660 sp. nov., isolated from a throat swab.</title>
        <authorList>
            <person name="Buhl M."/>
        </authorList>
    </citation>
    <scope>NUCLEOTIDE SEQUENCE [LARGE SCALE GENOMIC DNA]</scope>
    <source>
        <strain evidence="1 2">S3360</strain>
    </source>
</reference>
<organism evidence="1 2">
    <name type="scientific">Eikenella glucosivorans</name>
    <dbReference type="NCBI Taxonomy" id="2766967"/>
    <lineage>
        <taxon>Bacteria</taxon>
        <taxon>Pseudomonadati</taxon>
        <taxon>Pseudomonadota</taxon>
        <taxon>Betaproteobacteria</taxon>
        <taxon>Neisseriales</taxon>
        <taxon>Neisseriaceae</taxon>
        <taxon>Eikenella</taxon>
    </lineage>
</organism>
<dbReference type="Proteomes" id="UP000768471">
    <property type="component" value="Unassembled WGS sequence"/>
</dbReference>
<keyword evidence="2" id="KW-1185">Reference proteome</keyword>
<gene>
    <name evidence="1" type="ORF">H9Q10_11450</name>
</gene>
<accession>A0ABS0ND70</accession>
<evidence type="ECO:0000313" key="1">
    <source>
        <dbReference type="EMBL" id="MBH5330277.1"/>
    </source>
</evidence>
<dbReference type="EMBL" id="JACSGR010000009">
    <property type="protein sequence ID" value="MBH5330277.1"/>
    <property type="molecule type" value="Genomic_DNA"/>
</dbReference>
<protein>
    <submittedName>
        <fullName evidence="1">Uncharacterized protein</fullName>
    </submittedName>
</protein>
<sequence>MSEDKAAFLRSRNTAAAISDSMETAVCFCKNRMLAAGFAGGVSGIPRQQQELYHNTIKSTVYLIQILDVGPPGKAYCARAVPLFFQPI</sequence>